<comment type="caution">
    <text evidence="2">The sequence shown here is derived from an EMBL/GenBank/DDBJ whole genome shotgun (WGS) entry which is preliminary data.</text>
</comment>
<dbReference type="AlphaFoldDB" id="A0A9W8I3L5"/>
<protein>
    <submittedName>
        <fullName evidence="2">Uncharacterized protein</fullName>
    </submittedName>
</protein>
<proteinExistence type="predicted"/>
<dbReference type="OrthoDB" id="8062037at2759"/>
<feature type="non-terminal residue" evidence="2">
    <location>
        <position position="228"/>
    </location>
</feature>
<accession>A0A9W8I3L5</accession>
<evidence type="ECO:0000313" key="2">
    <source>
        <dbReference type="EMBL" id="KAJ2846570.1"/>
    </source>
</evidence>
<evidence type="ECO:0000256" key="1">
    <source>
        <dbReference type="SAM" id="Phobius"/>
    </source>
</evidence>
<gene>
    <name evidence="2" type="ORF">IWW36_004288</name>
</gene>
<feature type="transmembrane region" description="Helical" evidence="1">
    <location>
        <begin position="51"/>
        <end position="71"/>
    </location>
</feature>
<sequence length="228" mass="24095">MKSDLHAEDSSHAAVLTQATELQGIPRGGQGAPQVPEIALRSSDSLSDTKIFVLLAAIVFVFLLALGVAMTRVSRGRRRQRGEHIEHHIAAASAPPTTLNKTILDMLPVFEVTPKRQLRQLQISSPQALNECFGDGTSTYSSPPVAFRDIAGCYESTSYAAKVPGGYNLESGKASICSAADGTGGQAFGSETSILACNQGATELQVRCSTKKRMPSHGIDAPAPAAFR</sequence>
<evidence type="ECO:0000313" key="3">
    <source>
        <dbReference type="Proteomes" id="UP001139887"/>
    </source>
</evidence>
<name>A0A9W8I3L5_9FUNG</name>
<keyword evidence="1" id="KW-1133">Transmembrane helix</keyword>
<keyword evidence="1" id="KW-0812">Transmembrane</keyword>
<reference evidence="2" key="1">
    <citation type="submission" date="2022-07" db="EMBL/GenBank/DDBJ databases">
        <title>Phylogenomic reconstructions and comparative analyses of Kickxellomycotina fungi.</title>
        <authorList>
            <person name="Reynolds N.K."/>
            <person name="Stajich J.E."/>
            <person name="Barry K."/>
            <person name="Grigoriev I.V."/>
            <person name="Crous P."/>
            <person name="Smith M.E."/>
        </authorList>
    </citation>
    <scope>NUCLEOTIDE SEQUENCE</scope>
    <source>
        <strain evidence="2">NRRL 1566</strain>
    </source>
</reference>
<keyword evidence="1" id="KW-0472">Membrane</keyword>
<dbReference type="EMBL" id="JANBUW010000505">
    <property type="protein sequence ID" value="KAJ2846570.1"/>
    <property type="molecule type" value="Genomic_DNA"/>
</dbReference>
<keyword evidence="3" id="KW-1185">Reference proteome</keyword>
<dbReference type="Proteomes" id="UP001139887">
    <property type="component" value="Unassembled WGS sequence"/>
</dbReference>
<organism evidence="2 3">
    <name type="scientific">Coemansia brasiliensis</name>
    <dbReference type="NCBI Taxonomy" id="2650707"/>
    <lineage>
        <taxon>Eukaryota</taxon>
        <taxon>Fungi</taxon>
        <taxon>Fungi incertae sedis</taxon>
        <taxon>Zoopagomycota</taxon>
        <taxon>Kickxellomycotina</taxon>
        <taxon>Kickxellomycetes</taxon>
        <taxon>Kickxellales</taxon>
        <taxon>Kickxellaceae</taxon>
        <taxon>Coemansia</taxon>
    </lineage>
</organism>